<feature type="transmembrane region" description="Helical" evidence="12">
    <location>
        <begin position="284"/>
        <end position="307"/>
    </location>
</feature>
<sequence length="308" mass="33237">PYAFASFYAITIPLTGVIFLKRQWLLGKRYGYITPGEMFSDYYGTDWMRFLTVLVALVFSVPYLGIQLRASGLLFSRLVQGTVLEHTFLGTVEGGAILLSVVVFIYVASGGLRSVAYVDSVQCILLALGIVILGFVALDLVGGWESFKGGLARLAESNPEMIAIPTRPESPSFLERAGTLFWDGSGKSWTGMMILTYMFALMGIQSAPAFSMWAFANRDPRSFAWQQVFASSLAIGGILFVFTAVQGLGGAMLERGLLPGAEKLGVPGSDSLVPYLITTLSETYPWLVGLLCVCALAAMQSTGAAYMS</sequence>
<dbReference type="PANTHER" id="PTHR48086:SF3">
    <property type="entry name" value="SODIUM_PROLINE SYMPORTER"/>
    <property type="match status" value="1"/>
</dbReference>
<dbReference type="AlphaFoldDB" id="A0A382SRZ1"/>
<keyword evidence="5 12" id="KW-0812">Transmembrane</keyword>
<feature type="transmembrane region" description="Helical" evidence="12">
    <location>
        <begin position="86"/>
        <end position="108"/>
    </location>
</feature>
<reference evidence="13" key="1">
    <citation type="submission" date="2018-05" db="EMBL/GenBank/DDBJ databases">
        <authorList>
            <person name="Lanie J.A."/>
            <person name="Ng W.-L."/>
            <person name="Kazmierczak K.M."/>
            <person name="Andrzejewski T.M."/>
            <person name="Davidsen T.M."/>
            <person name="Wayne K.J."/>
            <person name="Tettelin H."/>
            <person name="Glass J.I."/>
            <person name="Rusch D."/>
            <person name="Podicherti R."/>
            <person name="Tsui H.-C.T."/>
            <person name="Winkler M.E."/>
        </authorList>
    </citation>
    <scope>NUCLEOTIDE SEQUENCE</scope>
</reference>
<feature type="transmembrane region" description="Helical" evidence="12">
    <location>
        <begin position="6"/>
        <end position="26"/>
    </location>
</feature>
<comment type="subcellular location">
    <subcellularLocation>
        <location evidence="1">Cell membrane</location>
        <topology evidence="1">Multi-pass membrane protein</topology>
    </subcellularLocation>
</comment>
<keyword evidence="3" id="KW-0813">Transport</keyword>
<feature type="transmembrane region" description="Helical" evidence="12">
    <location>
        <begin position="115"/>
        <end position="138"/>
    </location>
</feature>
<comment type="similarity">
    <text evidence="2">Belongs to the sodium:solute symporter (SSF) (TC 2.A.21) family.</text>
</comment>
<evidence type="ECO:0000256" key="3">
    <source>
        <dbReference type="ARBA" id="ARBA00022448"/>
    </source>
</evidence>
<evidence type="ECO:0000256" key="5">
    <source>
        <dbReference type="ARBA" id="ARBA00022692"/>
    </source>
</evidence>
<dbReference type="GO" id="GO:0015293">
    <property type="term" value="F:symporter activity"/>
    <property type="evidence" value="ECO:0007669"/>
    <property type="project" value="UniProtKB-KW"/>
</dbReference>
<keyword evidence="7 12" id="KW-1133">Transmembrane helix</keyword>
<dbReference type="GO" id="GO:0006814">
    <property type="term" value="P:sodium ion transport"/>
    <property type="evidence" value="ECO:0007669"/>
    <property type="project" value="UniProtKB-KW"/>
</dbReference>
<evidence type="ECO:0000256" key="2">
    <source>
        <dbReference type="ARBA" id="ARBA00006434"/>
    </source>
</evidence>
<evidence type="ECO:0000256" key="4">
    <source>
        <dbReference type="ARBA" id="ARBA00022475"/>
    </source>
</evidence>
<dbReference type="InterPro" id="IPR050277">
    <property type="entry name" value="Sodium:Solute_Symporter"/>
</dbReference>
<keyword evidence="9" id="KW-0406">Ion transport</keyword>
<proteinExistence type="inferred from homology"/>
<evidence type="ECO:0000256" key="9">
    <source>
        <dbReference type="ARBA" id="ARBA00023065"/>
    </source>
</evidence>
<name>A0A382SRZ1_9ZZZZ</name>
<evidence type="ECO:0000256" key="11">
    <source>
        <dbReference type="ARBA" id="ARBA00023201"/>
    </source>
</evidence>
<dbReference type="EMBL" id="UINC01131079">
    <property type="protein sequence ID" value="SVD12563.1"/>
    <property type="molecule type" value="Genomic_DNA"/>
</dbReference>
<feature type="transmembrane region" description="Helical" evidence="12">
    <location>
        <begin position="47"/>
        <end position="66"/>
    </location>
</feature>
<dbReference type="PROSITE" id="PS50283">
    <property type="entry name" value="NA_SOLUT_SYMP_3"/>
    <property type="match status" value="1"/>
</dbReference>
<dbReference type="GO" id="GO:0005886">
    <property type="term" value="C:plasma membrane"/>
    <property type="evidence" value="ECO:0007669"/>
    <property type="project" value="UniProtKB-SubCell"/>
</dbReference>
<keyword evidence="4" id="KW-1003">Cell membrane</keyword>
<evidence type="ECO:0000256" key="10">
    <source>
        <dbReference type="ARBA" id="ARBA00023136"/>
    </source>
</evidence>
<feature type="non-terminal residue" evidence="13">
    <location>
        <position position="308"/>
    </location>
</feature>
<evidence type="ECO:0000256" key="7">
    <source>
        <dbReference type="ARBA" id="ARBA00022989"/>
    </source>
</evidence>
<keyword evidence="6" id="KW-0769">Symport</keyword>
<protein>
    <recommendedName>
        <fullName evidence="14">Sodium:solute symporter family protein</fullName>
    </recommendedName>
</protein>
<dbReference type="PANTHER" id="PTHR48086">
    <property type="entry name" value="SODIUM/PROLINE SYMPORTER-RELATED"/>
    <property type="match status" value="1"/>
</dbReference>
<feature type="non-terminal residue" evidence="13">
    <location>
        <position position="1"/>
    </location>
</feature>
<evidence type="ECO:0000256" key="12">
    <source>
        <dbReference type="SAM" id="Phobius"/>
    </source>
</evidence>
<dbReference type="Pfam" id="PF00474">
    <property type="entry name" value="SSF"/>
    <property type="match status" value="1"/>
</dbReference>
<feature type="transmembrane region" description="Helical" evidence="12">
    <location>
        <begin position="228"/>
        <end position="249"/>
    </location>
</feature>
<evidence type="ECO:0000256" key="1">
    <source>
        <dbReference type="ARBA" id="ARBA00004651"/>
    </source>
</evidence>
<feature type="transmembrane region" description="Helical" evidence="12">
    <location>
        <begin position="194"/>
        <end position="216"/>
    </location>
</feature>
<evidence type="ECO:0000313" key="13">
    <source>
        <dbReference type="EMBL" id="SVD12563.1"/>
    </source>
</evidence>
<dbReference type="InterPro" id="IPR001734">
    <property type="entry name" value="Na/solute_symporter"/>
</dbReference>
<organism evidence="13">
    <name type="scientific">marine metagenome</name>
    <dbReference type="NCBI Taxonomy" id="408172"/>
    <lineage>
        <taxon>unclassified sequences</taxon>
        <taxon>metagenomes</taxon>
        <taxon>ecological metagenomes</taxon>
    </lineage>
</organism>
<keyword evidence="8" id="KW-0915">Sodium</keyword>
<evidence type="ECO:0000256" key="8">
    <source>
        <dbReference type="ARBA" id="ARBA00023053"/>
    </source>
</evidence>
<keyword evidence="11" id="KW-0739">Sodium transport</keyword>
<evidence type="ECO:0000256" key="6">
    <source>
        <dbReference type="ARBA" id="ARBA00022847"/>
    </source>
</evidence>
<gene>
    <name evidence="13" type="ORF">METZ01_LOCUS365417</name>
</gene>
<dbReference type="Gene3D" id="1.20.1730.10">
    <property type="entry name" value="Sodium/glucose cotransporter"/>
    <property type="match status" value="1"/>
</dbReference>
<accession>A0A382SRZ1</accession>
<evidence type="ECO:0008006" key="14">
    <source>
        <dbReference type="Google" id="ProtNLM"/>
    </source>
</evidence>
<dbReference type="InterPro" id="IPR038377">
    <property type="entry name" value="Na/Glc_symporter_sf"/>
</dbReference>
<keyword evidence="10 12" id="KW-0472">Membrane</keyword>